<accession>E6VSM5</accession>
<keyword evidence="3" id="KW-1185">Reference proteome</keyword>
<name>E6VSM5_PSEA9</name>
<sequence precursor="true">MRHITRLTLSLAVAVLIAVPALFAAPATATEFTDMDVCLGRQVLARMLCKPVEEINYVSKLREDMYLFSVFYANRETHFFVGVGNDIIRVQGKEFKTVTRTISYKFDSASRCGVVEYVAPGCPASGRIVCCAQKSAEETLEDTFWDRPIPELLEEDLRKALQGANATEPEDGGQQGQ</sequence>
<evidence type="ECO:0000313" key="2">
    <source>
        <dbReference type="EMBL" id="ADU62010.1"/>
    </source>
</evidence>
<dbReference type="AlphaFoldDB" id="E6VSM5"/>
<reference evidence="3" key="1">
    <citation type="submission" date="2010-12" db="EMBL/GenBank/DDBJ databases">
        <title>Complete sequence of Desulfovibrio aespoeensis Aspo-2.</title>
        <authorList>
            <consortium name="US DOE Joint Genome Institute"/>
            <person name="Lucas S."/>
            <person name="Copeland A."/>
            <person name="Lapidus A."/>
            <person name="Cheng J.-F."/>
            <person name="Goodwin L."/>
            <person name="Pitluck S."/>
            <person name="Chertkov O."/>
            <person name="Misra M."/>
            <person name="Detter J.C."/>
            <person name="Han C."/>
            <person name="Tapia R."/>
            <person name="Land M."/>
            <person name="Hauser L."/>
            <person name="Kyrpides N."/>
            <person name="Ivanova N."/>
            <person name="Ovchinnikova G."/>
            <person name="Pedersen K."/>
            <person name="Jagevall S."/>
            <person name="Hazen T."/>
            <person name="Woyke T."/>
        </authorList>
    </citation>
    <scope>NUCLEOTIDE SEQUENCE [LARGE SCALE GENOMIC DNA]</scope>
    <source>
        <strain evidence="3">ATCC 700646 / DSM 10631 / Aspo-2</strain>
    </source>
</reference>
<feature type="signal peptide" evidence="1">
    <location>
        <begin position="1"/>
        <end position="24"/>
    </location>
</feature>
<feature type="chain" id="PRO_5003211053" evidence="1">
    <location>
        <begin position="25"/>
        <end position="177"/>
    </location>
</feature>
<protein>
    <submittedName>
        <fullName evidence="2">Uncharacterized protein</fullName>
    </submittedName>
</protein>
<dbReference type="KEGG" id="das:Daes_0994"/>
<keyword evidence="1" id="KW-0732">Signal</keyword>
<evidence type="ECO:0000313" key="3">
    <source>
        <dbReference type="Proteomes" id="UP000002191"/>
    </source>
</evidence>
<reference evidence="2 3" key="2">
    <citation type="journal article" date="2014" name="Genome Announc.">
        <title>Complete Genome Sequence of the Subsurface, Mesophilic Sulfate-Reducing Bacterium Desulfovibrio aespoeensis Aspo-2.</title>
        <authorList>
            <person name="Pedersen K."/>
            <person name="Bengtsson A."/>
            <person name="Edlund J."/>
            <person name="Rabe L."/>
            <person name="Hazen T."/>
            <person name="Chakraborty R."/>
            <person name="Goodwin L."/>
            <person name="Shapiro N."/>
        </authorList>
    </citation>
    <scope>NUCLEOTIDE SEQUENCE [LARGE SCALE GENOMIC DNA]</scope>
    <source>
        <strain evidence="3">ATCC 700646 / DSM 10631 / Aspo-2</strain>
    </source>
</reference>
<dbReference type="RefSeq" id="WP_013513941.1">
    <property type="nucleotide sequence ID" value="NC_014844.1"/>
</dbReference>
<organism evidence="2 3">
    <name type="scientific">Pseudodesulfovibrio aespoeensis (strain ATCC 700646 / DSM 10631 / Aspo-2)</name>
    <name type="common">Desulfovibrio aespoeensis</name>
    <dbReference type="NCBI Taxonomy" id="643562"/>
    <lineage>
        <taxon>Bacteria</taxon>
        <taxon>Pseudomonadati</taxon>
        <taxon>Thermodesulfobacteriota</taxon>
        <taxon>Desulfovibrionia</taxon>
        <taxon>Desulfovibrionales</taxon>
        <taxon>Desulfovibrionaceae</taxon>
    </lineage>
</organism>
<dbReference type="EMBL" id="CP002431">
    <property type="protein sequence ID" value="ADU62010.1"/>
    <property type="molecule type" value="Genomic_DNA"/>
</dbReference>
<dbReference type="HOGENOM" id="CLU_1515522_0_0_7"/>
<evidence type="ECO:0000256" key="1">
    <source>
        <dbReference type="SAM" id="SignalP"/>
    </source>
</evidence>
<dbReference type="STRING" id="643562.Daes_0994"/>
<gene>
    <name evidence="2" type="ordered locus">Daes_0994</name>
</gene>
<proteinExistence type="predicted"/>
<dbReference type="eggNOG" id="ENOG5032CRB">
    <property type="taxonomic scope" value="Bacteria"/>
</dbReference>
<dbReference type="Proteomes" id="UP000002191">
    <property type="component" value="Chromosome"/>
</dbReference>